<accession>A0ABN8ZGP8</accession>
<dbReference type="EMBL" id="OX459966">
    <property type="protein sequence ID" value="CAI9171029.1"/>
    <property type="molecule type" value="Genomic_DNA"/>
</dbReference>
<gene>
    <name evidence="2" type="ORF">MRATA1EN1_LOCUS19991</name>
</gene>
<organism evidence="2 3">
    <name type="scientific">Rangifer tarandus platyrhynchus</name>
    <name type="common">Svalbard reindeer</name>
    <dbReference type="NCBI Taxonomy" id="3082113"/>
    <lineage>
        <taxon>Eukaryota</taxon>
        <taxon>Metazoa</taxon>
        <taxon>Chordata</taxon>
        <taxon>Craniata</taxon>
        <taxon>Vertebrata</taxon>
        <taxon>Euteleostomi</taxon>
        <taxon>Mammalia</taxon>
        <taxon>Eutheria</taxon>
        <taxon>Laurasiatheria</taxon>
        <taxon>Artiodactyla</taxon>
        <taxon>Ruminantia</taxon>
        <taxon>Pecora</taxon>
        <taxon>Cervidae</taxon>
        <taxon>Odocoileinae</taxon>
        <taxon>Rangifer</taxon>
    </lineage>
</organism>
<dbReference type="Proteomes" id="UP001176941">
    <property type="component" value="Chromosome 30"/>
</dbReference>
<evidence type="ECO:0000313" key="3">
    <source>
        <dbReference type="Proteomes" id="UP001176941"/>
    </source>
</evidence>
<feature type="region of interest" description="Disordered" evidence="1">
    <location>
        <begin position="42"/>
        <end position="77"/>
    </location>
</feature>
<keyword evidence="3" id="KW-1185">Reference proteome</keyword>
<proteinExistence type="predicted"/>
<feature type="compositionally biased region" description="Polar residues" evidence="1">
    <location>
        <begin position="64"/>
        <end position="76"/>
    </location>
</feature>
<evidence type="ECO:0000313" key="2">
    <source>
        <dbReference type="EMBL" id="CAI9171029.1"/>
    </source>
</evidence>
<reference evidence="2" key="1">
    <citation type="submission" date="2023-04" db="EMBL/GenBank/DDBJ databases">
        <authorList>
            <consortium name="ELIXIR-Norway"/>
        </authorList>
    </citation>
    <scope>NUCLEOTIDE SEQUENCE [LARGE SCALE GENOMIC DNA]</scope>
</reference>
<name>A0ABN8ZGP8_RANTA</name>
<protein>
    <submittedName>
        <fullName evidence="2">Uncharacterized protein</fullName>
    </submittedName>
</protein>
<sequence length="117" mass="12396">MGRAQIVRMVILATELKSQEKESAVHALELVLTPWEWDSCGPGGGAGWEDAASPSEALCGAHSSAHTESLRSSGPSTPCGLAAWPELMSEQLSEPPHRAGTLLHPPWTQPFIPLGGF</sequence>
<evidence type="ECO:0000256" key="1">
    <source>
        <dbReference type="SAM" id="MobiDB-lite"/>
    </source>
</evidence>